<protein>
    <submittedName>
        <fullName evidence="1">Uncharacterized protein</fullName>
    </submittedName>
</protein>
<evidence type="ECO:0000313" key="2">
    <source>
        <dbReference type="Proteomes" id="UP000064201"/>
    </source>
</evidence>
<accession>A0A0G3G0N2</accession>
<dbReference type="STRING" id="106634.TVD_05010"/>
<dbReference type="PATRIC" id="fig|106634.4.peg.1020"/>
<evidence type="ECO:0000313" key="1">
    <source>
        <dbReference type="EMBL" id="AKJ94768.1"/>
    </source>
</evidence>
<gene>
    <name evidence="1" type="ORF">TVD_05010</name>
</gene>
<reference evidence="1 2" key="1">
    <citation type="submission" date="2015-04" db="EMBL/GenBank/DDBJ databases">
        <title>Complete Sequence for the Genome of the Thioalkalivibrio versutus D301.</title>
        <authorList>
            <person name="Mu T."/>
            <person name="Zhou J."/>
            <person name="Xu X."/>
        </authorList>
    </citation>
    <scope>NUCLEOTIDE SEQUENCE [LARGE SCALE GENOMIC DNA]</scope>
    <source>
        <strain evidence="1 2">D301</strain>
    </source>
</reference>
<dbReference type="EMBL" id="CP011367">
    <property type="protein sequence ID" value="AKJ94768.1"/>
    <property type="molecule type" value="Genomic_DNA"/>
</dbReference>
<proteinExistence type="predicted"/>
<dbReference type="AlphaFoldDB" id="A0A0G3G0N2"/>
<organism evidence="1 2">
    <name type="scientific">Thioalkalivibrio versutus</name>
    <dbReference type="NCBI Taxonomy" id="106634"/>
    <lineage>
        <taxon>Bacteria</taxon>
        <taxon>Pseudomonadati</taxon>
        <taxon>Pseudomonadota</taxon>
        <taxon>Gammaproteobacteria</taxon>
        <taxon>Chromatiales</taxon>
        <taxon>Ectothiorhodospiraceae</taxon>
        <taxon>Thioalkalivibrio</taxon>
    </lineage>
</organism>
<sequence length="60" mass="6193">MKSSLVGPSLIAGVCDLPAQGNGGDAISLSVHLRTITLLKFDVADVARMDAGFLRPVIQG</sequence>
<dbReference type="Proteomes" id="UP000064201">
    <property type="component" value="Chromosome"/>
</dbReference>
<keyword evidence="2" id="KW-1185">Reference proteome</keyword>
<name>A0A0G3G0N2_9GAMM</name>
<dbReference type="KEGG" id="tvr:TVD_05010"/>